<dbReference type="HOGENOM" id="CLU_1126912_0_0_1"/>
<dbReference type="EMBL" id="CAQQ02035841">
    <property type="status" value="NOT_ANNOTATED_CDS"/>
    <property type="molecule type" value="Genomic_DNA"/>
</dbReference>
<reference evidence="2" key="2">
    <citation type="submission" date="2015-06" db="UniProtKB">
        <authorList>
            <consortium name="EnsemblMetazoa"/>
        </authorList>
    </citation>
    <scope>IDENTIFICATION</scope>
</reference>
<dbReference type="EMBL" id="CAQQ02035842">
    <property type="status" value="NOT_ANNOTATED_CDS"/>
    <property type="molecule type" value="Genomic_DNA"/>
</dbReference>
<protein>
    <submittedName>
        <fullName evidence="2">Uncharacterized protein</fullName>
    </submittedName>
</protein>
<evidence type="ECO:0000256" key="1">
    <source>
        <dbReference type="SAM" id="MobiDB-lite"/>
    </source>
</evidence>
<dbReference type="AlphaFoldDB" id="T1GTD6"/>
<reference evidence="3" key="1">
    <citation type="submission" date="2013-02" db="EMBL/GenBank/DDBJ databases">
        <authorList>
            <person name="Hughes D."/>
        </authorList>
    </citation>
    <scope>NUCLEOTIDE SEQUENCE</scope>
    <source>
        <strain>Durham</strain>
        <strain evidence="3">NC isolate 2 -- Noor lab</strain>
    </source>
</reference>
<dbReference type="EnsemblMetazoa" id="MESCA006966-RA">
    <property type="protein sequence ID" value="MESCA006966-PA"/>
    <property type="gene ID" value="MESCA006966"/>
</dbReference>
<organism evidence="2 3">
    <name type="scientific">Megaselia scalaris</name>
    <name type="common">Humpbacked fly</name>
    <name type="synonym">Phora scalaris</name>
    <dbReference type="NCBI Taxonomy" id="36166"/>
    <lineage>
        <taxon>Eukaryota</taxon>
        <taxon>Metazoa</taxon>
        <taxon>Ecdysozoa</taxon>
        <taxon>Arthropoda</taxon>
        <taxon>Hexapoda</taxon>
        <taxon>Insecta</taxon>
        <taxon>Pterygota</taxon>
        <taxon>Neoptera</taxon>
        <taxon>Endopterygota</taxon>
        <taxon>Diptera</taxon>
        <taxon>Brachycera</taxon>
        <taxon>Muscomorpha</taxon>
        <taxon>Platypezoidea</taxon>
        <taxon>Phoridae</taxon>
        <taxon>Megaseliini</taxon>
        <taxon>Megaselia</taxon>
    </lineage>
</organism>
<dbReference type="EMBL" id="CAQQ02035843">
    <property type="status" value="NOT_ANNOTATED_CDS"/>
    <property type="molecule type" value="Genomic_DNA"/>
</dbReference>
<keyword evidence="3" id="KW-1185">Reference proteome</keyword>
<evidence type="ECO:0000313" key="3">
    <source>
        <dbReference type="Proteomes" id="UP000015102"/>
    </source>
</evidence>
<dbReference type="Proteomes" id="UP000015102">
    <property type="component" value="Unassembled WGS sequence"/>
</dbReference>
<name>T1GTD6_MEGSC</name>
<feature type="compositionally biased region" description="Basic residues" evidence="1">
    <location>
        <begin position="57"/>
        <end position="70"/>
    </location>
</feature>
<sequence length="247" mass="28213">PLARKRQNFICLDCIIVVNSSEEIYRQSTLKNERFLKGGLVQQKKTESKAIPTATSNRKKSPQSKKRPQKILKTDDKIVDDFVWIDRFPCPFLNCDFASDRIQVASQHCAFTHKLFPFYYCKKCNQRFICDPEAGMETLIINPTAEDEPIIEKAQELVPQAIPSISETVPESISELIPESIPELITESVPELIPAEPQLKNIPFKPCEIKLARCCVCETVNNLRPLKPTIIPVLKRQKKERLFGYAP</sequence>
<accession>T1GTD6</accession>
<evidence type="ECO:0000313" key="2">
    <source>
        <dbReference type="EnsemblMetazoa" id="MESCA006966-PA"/>
    </source>
</evidence>
<proteinExistence type="predicted"/>
<feature type="region of interest" description="Disordered" evidence="1">
    <location>
        <begin position="46"/>
        <end position="70"/>
    </location>
</feature>